<proteinExistence type="inferred from homology"/>
<dbReference type="Gene3D" id="3.90.176.10">
    <property type="entry name" value="Toxin ADP-ribosyltransferase, Chain A, domain 1"/>
    <property type="match status" value="1"/>
</dbReference>
<evidence type="ECO:0000256" key="2">
    <source>
        <dbReference type="ARBA" id="ARBA00022676"/>
    </source>
</evidence>
<dbReference type="SUPFAM" id="SSF56399">
    <property type="entry name" value="ADP-ribosylation"/>
    <property type="match status" value="1"/>
</dbReference>
<dbReference type="EC" id="2.4.2.31" evidence="6"/>
<sequence length="540" mass="61374">MDDLCVSMFCNVTYLLSIFDFYVFARFESKITLTYDVYVKNWVLLILLTLSLPKMVDSNEQSHALRICDISEESEESTLANSNYGCIPLVSLETAIEPLVLLIPQIKRMTWTVKQNCANPSDGLSPDESASIMLYTLEWQPREDSFYIILNKTMRSRNPSLLKPWLLYLKLIIIAFSKIPFENRYVYRGVKQDVSTNYPPEKTFVWWSFSSCTASIHVLEKEHFLGKTGARTLFTIDCYSGKNIRQHSMYKTEDEVLLPAACKFKVVSCMDGGNGLTIIHIKEINSPYSLLQLLIKHAVTTTELKSLSLLTSMKMQSYVPYQNETLTQAIRESTSQNLNLSGEQLNDQDMEIVAKEGIINKQCIILNLMYNQITRKGVSTLVNSLNHNECLKELILSYNKVSNDGVRFLVTTLSKCVLERVDLSENDISDEGAKYLADMLESKTDLIQLSLSANQIGNYGVNMLTDALLCNNTCLELLNLSANVNITDDSISSFINLIDHHQSLKKLDLRHTRLSESGQAKLYAVTKSKRPLQLWLDRVM</sequence>
<dbReference type="OrthoDB" id="423533at2759"/>
<dbReference type="InterPro" id="IPR027038">
    <property type="entry name" value="RanGap"/>
</dbReference>
<keyword evidence="4" id="KW-0548">Nucleotidyltransferase</keyword>
<organism evidence="7 8">
    <name type="scientific">Adineta ricciae</name>
    <name type="common">Rotifer</name>
    <dbReference type="NCBI Taxonomy" id="249248"/>
    <lineage>
        <taxon>Eukaryota</taxon>
        <taxon>Metazoa</taxon>
        <taxon>Spiralia</taxon>
        <taxon>Gnathifera</taxon>
        <taxon>Rotifera</taxon>
        <taxon>Eurotatoria</taxon>
        <taxon>Bdelloidea</taxon>
        <taxon>Adinetida</taxon>
        <taxon>Adinetidae</taxon>
        <taxon>Adineta</taxon>
    </lineage>
</organism>
<evidence type="ECO:0000313" key="7">
    <source>
        <dbReference type="EMBL" id="CAF1077483.1"/>
    </source>
</evidence>
<keyword evidence="3 6" id="KW-0808">Transferase</keyword>
<dbReference type="PANTHER" id="PTHR24113:SF15">
    <property type="entry name" value="NACHT DOMAIN-CONTAINING PROTEIN"/>
    <property type="match status" value="1"/>
</dbReference>
<gene>
    <name evidence="7" type="ORF">EDS130_LOCUS18774</name>
</gene>
<dbReference type="GO" id="GO:0005829">
    <property type="term" value="C:cytosol"/>
    <property type="evidence" value="ECO:0007669"/>
    <property type="project" value="TreeGrafter"/>
</dbReference>
<accession>A0A814MJZ6</accession>
<evidence type="ECO:0000256" key="3">
    <source>
        <dbReference type="ARBA" id="ARBA00022679"/>
    </source>
</evidence>
<dbReference type="InterPro" id="IPR000768">
    <property type="entry name" value="ART"/>
</dbReference>
<evidence type="ECO:0000256" key="1">
    <source>
        <dbReference type="ARBA" id="ARBA00009558"/>
    </source>
</evidence>
<reference evidence="7" key="1">
    <citation type="submission" date="2021-02" db="EMBL/GenBank/DDBJ databases">
        <authorList>
            <person name="Nowell W R."/>
        </authorList>
    </citation>
    <scope>NUCLEOTIDE SEQUENCE</scope>
</reference>
<evidence type="ECO:0000256" key="4">
    <source>
        <dbReference type="ARBA" id="ARBA00022695"/>
    </source>
</evidence>
<dbReference type="Pfam" id="PF01129">
    <property type="entry name" value="ART"/>
    <property type="match status" value="1"/>
</dbReference>
<dbReference type="GO" id="GO:0106274">
    <property type="term" value="F:NAD+-protein-arginine ADP-ribosyltransferase activity"/>
    <property type="evidence" value="ECO:0007669"/>
    <property type="project" value="UniProtKB-EC"/>
</dbReference>
<dbReference type="GO" id="GO:0005096">
    <property type="term" value="F:GTPase activator activity"/>
    <property type="evidence" value="ECO:0007669"/>
    <property type="project" value="InterPro"/>
</dbReference>
<keyword evidence="6" id="KW-0520">NAD</keyword>
<dbReference type="SMART" id="SM00368">
    <property type="entry name" value="LRR_RI"/>
    <property type="match status" value="6"/>
</dbReference>
<dbReference type="GO" id="GO:0005634">
    <property type="term" value="C:nucleus"/>
    <property type="evidence" value="ECO:0007669"/>
    <property type="project" value="TreeGrafter"/>
</dbReference>
<protein>
    <recommendedName>
        <fullName evidence="6">NAD(P)(+)--arginine ADP-ribosyltransferase</fullName>
        <ecNumber evidence="6">2.4.2.31</ecNumber>
    </recommendedName>
    <alternativeName>
        <fullName evidence="6">Mono(ADP-ribosyl)transferase</fullName>
    </alternativeName>
</protein>
<dbReference type="GO" id="GO:0006913">
    <property type="term" value="P:nucleocytoplasmic transport"/>
    <property type="evidence" value="ECO:0007669"/>
    <property type="project" value="TreeGrafter"/>
</dbReference>
<keyword evidence="2 6" id="KW-0328">Glycosyltransferase</keyword>
<evidence type="ECO:0000256" key="5">
    <source>
        <dbReference type="ARBA" id="ARBA00047597"/>
    </source>
</evidence>
<comment type="similarity">
    <text evidence="1 6">Belongs to the Arg-specific ADP-ribosyltransferase family.</text>
</comment>
<dbReference type="EMBL" id="CAJNOJ010000088">
    <property type="protein sequence ID" value="CAF1077483.1"/>
    <property type="molecule type" value="Genomic_DNA"/>
</dbReference>
<dbReference type="GO" id="GO:0031267">
    <property type="term" value="F:small GTPase binding"/>
    <property type="evidence" value="ECO:0007669"/>
    <property type="project" value="TreeGrafter"/>
</dbReference>
<dbReference type="Pfam" id="PF13516">
    <property type="entry name" value="LRR_6"/>
    <property type="match status" value="3"/>
</dbReference>
<name>A0A814MJZ6_ADIRI</name>
<dbReference type="Gene3D" id="3.80.10.10">
    <property type="entry name" value="Ribonuclease Inhibitor"/>
    <property type="match status" value="2"/>
</dbReference>
<dbReference type="Proteomes" id="UP000663852">
    <property type="component" value="Unassembled WGS sequence"/>
</dbReference>
<dbReference type="InterPro" id="IPR032675">
    <property type="entry name" value="LRR_dom_sf"/>
</dbReference>
<dbReference type="PROSITE" id="PS51996">
    <property type="entry name" value="TR_MART"/>
    <property type="match status" value="1"/>
</dbReference>
<dbReference type="AlphaFoldDB" id="A0A814MJZ6"/>
<dbReference type="InterPro" id="IPR001611">
    <property type="entry name" value="Leu-rich_rpt"/>
</dbReference>
<keyword evidence="6" id="KW-0521">NADP</keyword>
<dbReference type="PANTHER" id="PTHR24113">
    <property type="entry name" value="RAN GTPASE-ACTIVATING PROTEIN 1"/>
    <property type="match status" value="1"/>
</dbReference>
<dbReference type="GO" id="GO:0048471">
    <property type="term" value="C:perinuclear region of cytoplasm"/>
    <property type="evidence" value="ECO:0007669"/>
    <property type="project" value="TreeGrafter"/>
</dbReference>
<evidence type="ECO:0000313" key="8">
    <source>
        <dbReference type="Proteomes" id="UP000663852"/>
    </source>
</evidence>
<evidence type="ECO:0000256" key="6">
    <source>
        <dbReference type="RuleBase" id="RU361228"/>
    </source>
</evidence>
<comment type="caution">
    <text evidence="7">The sequence shown here is derived from an EMBL/GenBank/DDBJ whole genome shotgun (WGS) entry which is preliminary data.</text>
</comment>
<dbReference type="SUPFAM" id="SSF52047">
    <property type="entry name" value="RNI-like"/>
    <property type="match status" value="1"/>
</dbReference>
<dbReference type="GO" id="GO:0016779">
    <property type="term" value="F:nucleotidyltransferase activity"/>
    <property type="evidence" value="ECO:0007669"/>
    <property type="project" value="UniProtKB-KW"/>
</dbReference>
<comment type="catalytic activity">
    <reaction evidence="5 6">
        <text>L-arginyl-[protein] + NAD(+) = N(omega)-(ADP-D-ribosyl)-L-arginyl-[protein] + nicotinamide + H(+)</text>
        <dbReference type="Rhea" id="RHEA:19149"/>
        <dbReference type="Rhea" id="RHEA-COMP:10532"/>
        <dbReference type="Rhea" id="RHEA-COMP:15087"/>
        <dbReference type="ChEBI" id="CHEBI:15378"/>
        <dbReference type="ChEBI" id="CHEBI:17154"/>
        <dbReference type="ChEBI" id="CHEBI:29965"/>
        <dbReference type="ChEBI" id="CHEBI:57540"/>
        <dbReference type="ChEBI" id="CHEBI:142554"/>
        <dbReference type="EC" id="2.4.2.31"/>
    </reaction>
</comment>